<accession>A0A839QSP7</accession>
<dbReference type="AlphaFoldDB" id="A0A839QSP7"/>
<dbReference type="EMBL" id="JACHVS010000002">
    <property type="protein sequence ID" value="MBB2996986.1"/>
    <property type="molecule type" value="Genomic_DNA"/>
</dbReference>
<evidence type="ECO:0000256" key="1">
    <source>
        <dbReference type="SAM" id="MobiDB-lite"/>
    </source>
</evidence>
<feature type="region of interest" description="Disordered" evidence="1">
    <location>
        <begin position="1"/>
        <end position="34"/>
    </location>
</feature>
<proteinExistence type="predicted"/>
<evidence type="ECO:0000313" key="3">
    <source>
        <dbReference type="Proteomes" id="UP000523000"/>
    </source>
</evidence>
<name>A0A839QSP7_9MICC</name>
<gene>
    <name evidence="2" type="ORF">E9229_003233</name>
</gene>
<sequence length="34" mass="3600">MCDSSAESDKQSDGGEPSGEPRIALPELWGALEH</sequence>
<protein>
    <submittedName>
        <fullName evidence="2">Uncharacterized protein</fullName>
    </submittedName>
</protein>
<reference evidence="2 3" key="1">
    <citation type="submission" date="2020-08" db="EMBL/GenBank/DDBJ databases">
        <title>Sequencing the genomes of 1000 actinobacteria strains.</title>
        <authorList>
            <person name="Klenk H.-P."/>
        </authorList>
    </citation>
    <scope>NUCLEOTIDE SEQUENCE [LARGE SCALE GENOMIC DNA]</scope>
    <source>
        <strain evidence="2 3">DSM 22826</strain>
    </source>
</reference>
<comment type="caution">
    <text evidence="2">The sequence shown here is derived from an EMBL/GenBank/DDBJ whole genome shotgun (WGS) entry which is preliminary data.</text>
</comment>
<organism evidence="2 3">
    <name type="scientific">Paeniglutamicibacter cryotolerans</name>
    <dbReference type="NCBI Taxonomy" id="670079"/>
    <lineage>
        <taxon>Bacteria</taxon>
        <taxon>Bacillati</taxon>
        <taxon>Actinomycetota</taxon>
        <taxon>Actinomycetes</taxon>
        <taxon>Micrococcales</taxon>
        <taxon>Micrococcaceae</taxon>
        <taxon>Paeniglutamicibacter</taxon>
    </lineage>
</organism>
<dbReference type="Proteomes" id="UP000523000">
    <property type="component" value="Unassembled WGS sequence"/>
</dbReference>
<evidence type="ECO:0000313" key="2">
    <source>
        <dbReference type="EMBL" id="MBB2996986.1"/>
    </source>
</evidence>
<keyword evidence="3" id="KW-1185">Reference proteome</keyword>